<comment type="caution">
    <text evidence="1">The sequence shown here is derived from an EMBL/GenBank/DDBJ whole genome shotgun (WGS) entry which is preliminary data.</text>
</comment>
<feature type="non-terminal residue" evidence="1">
    <location>
        <position position="136"/>
    </location>
</feature>
<evidence type="ECO:0000313" key="2">
    <source>
        <dbReference type="Proteomes" id="UP000324800"/>
    </source>
</evidence>
<reference evidence="1 2" key="1">
    <citation type="submission" date="2019-03" db="EMBL/GenBank/DDBJ databases">
        <title>Single cell metagenomics reveals metabolic interactions within the superorganism composed of flagellate Streblomastix strix and complex community of Bacteroidetes bacteria on its surface.</title>
        <authorList>
            <person name="Treitli S.C."/>
            <person name="Kolisko M."/>
            <person name="Husnik F."/>
            <person name="Keeling P."/>
            <person name="Hampl V."/>
        </authorList>
    </citation>
    <scope>NUCLEOTIDE SEQUENCE [LARGE SCALE GENOMIC DNA]</scope>
    <source>
        <strain evidence="1">ST1C</strain>
    </source>
</reference>
<dbReference type="AlphaFoldDB" id="A0A5J4SM10"/>
<accession>A0A5J4SM10</accession>
<name>A0A5J4SM10_9EUKA</name>
<protein>
    <submittedName>
        <fullName evidence="1">Uncharacterized protein</fullName>
    </submittedName>
</protein>
<evidence type="ECO:0000313" key="1">
    <source>
        <dbReference type="EMBL" id="KAA6347037.1"/>
    </source>
</evidence>
<dbReference type="EMBL" id="SNRW01040057">
    <property type="protein sequence ID" value="KAA6347037.1"/>
    <property type="molecule type" value="Genomic_DNA"/>
</dbReference>
<dbReference type="Proteomes" id="UP000324800">
    <property type="component" value="Unassembled WGS sequence"/>
</dbReference>
<proteinExistence type="predicted"/>
<organism evidence="1 2">
    <name type="scientific">Streblomastix strix</name>
    <dbReference type="NCBI Taxonomy" id="222440"/>
    <lineage>
        <taxon>Eukaryota</taxon>
        <taxon>Metamonada</taxon>
        <taxon>Preaxostyla</taxon>
        <taxon>Oxymonadida</taxon>
        <taxon>Streblomastigidae</taxon>
        <taxon>Streblomastix</taxon>
    </lineage>
</organism>
<gene>
    <name evidence="1" type="ORF">EZS28_052051</name>
</gene>
<sequence length="136" mass="15229">MLPHSGFLTSKTPIKYTGKKTGVKQYEISFIGKDIVPCGSFFEIFEVSNDRERNRTRHAFNEIKYAGKNNKNNKNEYKLNADEEQQTVNSKAIGVVTSDHYGSSFEWRGQIIYGANAELSTQAVPIQGGVDFEGAK</sequence>